<dbReference type="EMBL" id="JASBWS010000034">
    <property type="protein sequence ID" value="KAJ9108008.1"/>
    <property type="molecule type" value="Genomic_DNA"/>
</dbReference>
<name>A0ACC2W8E4_9TREE</name>
<keyword evidence="2" id="KW-1185">Reference proteome</keyword>
<sequence length="245" mass="27602">MHWTFITTSLLAFTALACPDHEYHSMRKRADAGADWKYTDAHTWGLLKPDYGACQEGSHQAPIGLRTDQGFASNQPKLEGYEKNHPEGDFKTLPHLTFNEAGKTETVYMSAWHIHAPGEHTVNGKRTRAEMHFVHVTAEGKPRAVLALRIDPGTQDSEFFKQLPPLISHTETGKQVDATVNIGLALDEVDRFARSLTTPPCTEGIRFFVARDILFVSDEQMKALLHVSQYSARPEQQVWQHQINV</sequence>
<dbReference type="Proteomes" id="UP001230649">
    <property type="component" value="Unassembled WGS sequence"/>
</dbReference>
<evidence type="ECO:0000313" key="1">
    <source>
        <dbReference type="EMBL" id="KAJ9108008.1"/>
    </source>
</evidence>
<gene>
    <name evidence="1" type="ORF">QFC20_003577</name>
</gene>
<protein>
    <submittedName>
        <fullName evidence="1">Uncharacterized protein</fullName>
    </submittedName>
</protein>
<organism evidence="1 2">
    <name type="scientific">Naganishia adeliensis</name>
    <dbReference type="NCBI Taxonomy" id="92952"/>
    <lineage>
        <taxon>Eukaryota</taxon>
        <taxon>Fungi</taxon>
        <taxon>Dikarya</taxon>
        <taxon>Basidiomycota</taxon>
        <taxon>Agaricomycotina</taxon>
        <taxon>Tremellomycetes</taxon>
        <taxon>Filobasidiales</taxon>
        <taxon>Filobasidiaceae</taxon>
        <taxon>Naganishia</taxon>
    </lineage>
</organism>
<reference evidence="1" key="1">
    <citation type="submission" date="2023-04" db="EMBL/GenBank/DDBJ databases">
        <title>Draft Genome sequencing of Naganishia species isolated from polar environments using Oxford Nanopore Technology.</title>
        <authorList>
            <person name="Leo P."/>
            <person name="Venkateswaran K."/>
        </authorList>
    </citation>
    <scope>NUCLEOTIDE SEQUENCE</scope>
    <source>
        <strain evidence="1">MNA-CCFEE 5262</strain>
    </source>
</reference>
<proteinExistence type="predicted"/>
<accession>A0ACC2W8E4</accession>
<comment type="caution">
    <text evidence="1">The sequence shown here is derived from an EMBL/GenBank/DDBJ whole genome shotgun (WGS) entry which is preliminary data.</text>
</comment>
<evidence type="ECO:0000313" key="2">
    <source>
        <dbReference type="Proteomes" id="UP001230649"/>
    </source>
</evidence>